<keyword evidence="5" id="KW-1185">Reference proteome</keyword>
<dbReference type="InterPro" id="IPR000326">
    <property type="entry name" value="PAP2/HPO"/>
</dbReference>
<feature type="transmembrane region" description="Helical" evidence="2">
    <location>
        <begin position="40"/>
        <end position="57"/>
    </location>
</feature>
<dbReference type="EMBL" id="RBKS01000001">
    <property type="protein sequence ID" value="RKR75670.1"/>
    <property type="molecule type" value="Genomic_DNA"/>
</dbReference>
<dbReference type="SUPFAM" id="SSF48317">
    <property type="entry name" value="Acid phosphatase/Vanadium-dependent haloperoxidase"/>
    <property type="match status" value="1"/>
</dbReference>
<comment type="caution">
    <text evidence="4">The sequence shown here is derived from an EMBL/GenBank/DDBJ whole genome shotgun (WGS) entry which is preliminary data.</text>
</comment>
<dbReference type="Proteomes" id="UP000280008">
    <property type="component" value="Unassembled WGS sequence"/>
</dbReference>
<dbReference type="AlphaFoldDB" id="A0A495IIY8"/>
<keyword evidence="2" id="KW-0812">Transmembrane</keyword>
<dbReference type="RefSeq" id="WP_170159945.1">
    <property type="nucleotide sequence ID" value="NZ_RBKS01000001.1"/>
</dbReference>
<protein>
    <submittedName>
        <fullName evidence="4">PAP2 superfamily protein</fullName>
    </submittedName>
</protein>
<dbReference type="Gene3D" id="1.20.144.10">
    <property type="entry name" value="Phosphatidic acid phosphatase type 2/haloperoxidase"/>
    <property type="match status" value="1"/>
</dbReference>
<reference evidence="4 5" key="1">
    <citation type="submission" date="2018-10" db="EMBL/GenBank/DDBJ databases">
        <title>Sequencing the genomes of 1000 actinobacteria strains.</title>
        <authorList>
            <person name="Klenk H.-P."/>
        </authorList>
    </citation>
    <scope>NUCLEOTIDE SEQUENCE [LARGE SCALE GENOMIC DNA]</scope>
    <source>
        <strain evidence="4 5">DSM 17894</strain>
    </source>
</reference>
<proteinExistence type="predicted"/>
<name>A0A495IIY8_9MICO</name>
<feature type="transmembrane region" description="Helical" evidence="2">
    <location>
        <begin position="161"/>
        <end position="178"/>
    </location>
</feature>
<sequence length="293" mass="30217">MSTTSSVTPAPAPTRRHAASSAAPGVSGAHGAGIARRTRFAAAGIAALLAFAVYAISNLTPWGQHTENVLVFGSDERQAVAYFPYSVLRLPPLHGETGAIVVGFLLAIGIAAARRRWRDLATVAVAVPASVLVDDAVARALVKPALDPGSAIWTLASSFPSGHVVIVAAVSTALAIVVPRRWLAWCLPILGAWTALVSSAVLALGWHRPSDLLGAVLIVAAFFLAASAVFVPRTSPIELTGARIVPTLAAIIAFAAVFAVQPAVWATPVFAAFGALATVIALVVALRLLRPQE</sequence>
<feature type="region of interest" description="Disordered" evidence="1">
    <location>
        <begin position="1"/>
        <end position="26"/>
    </location>
</feature>
<feature type="transmembrane region" description="Helical" evidence="2">
    <location>
        <begin position="185"/>
        <end position="206"/>
    </location>
</feature>
<evidence type="ECO:0000256" key="1">
    <source>
        <dbReference type="SAM" id="MobiDB-lite"/>
    </source>
</evidence>
<feature type="transmembrane region" description="Helical" evidence="2">
    <location>
        <begin position="244"/>
        <end position="264"/>
    </location>
</feature>
<feature type="domain" description="Phosphatidic acid phosphatase type 2/haloperoxidase" evidence="3">
    <location>
        <begin position="156"/>
        <end position="230"/>
    </location>
</feature>
<evidence type="ECO:0000256" key="2">
    <source>
        <dbReference type="SAM" id="Phobius"/>
    </source>
</evidence>
<keyword evidence="2" id="KW-1133">Transmembrane helix</keyword>
<accession>A0A495IIY8</accession>
<dbReference type="InterPro" id="IPR036938">
    <property type="entry name" value="PAP2/HPO_sf"/>
</dbReference>
<dbReference type="Pfam" id="PF01569">
    <property type="entry name" value="PAP2"/>
    <property type="match status" value="1"/>
</dbReference>
<keyword evidence="2" id="KW-0472">Membrane</keyword>
<feature type="transmembrane region" description="Helical" evidence="2">
    <location>
        <begin position="93"/>
        <end position="113"/>
    </location>
</feature>
<evidence type="ECO:0000259" key="3">
    <source>
        <dbReference type="Pfam" id="PF01569"/>
    </source>
</evidence>
<evidence type="ECO:0000313" key="5">
    <source>
        <dbReference type="Proteomes" id="UP000280008"/>
    </source>
</evidence>
<organism evidence="4 5">
    <name type="scientific">Frondihabitans australicus</name>
    <dbReference type="NCBI Taxonomy" id="386892"/>
    <lineage>
        <taxon>Bacteria</taxon>
        <taxon>Bacillati</taxon>
        <taxon>Actinomycetota</taxon>
        <taxon>Actinomycetes</taxon>
        <taxon>Micrococcales</taxon>
        <taxon>Microbacteriaceae</taxon>
        <taxon>Frondihabitans</taxon>
    </lineage>
</organism>
<gene>
    <name evidence="4" type="ORF">C8E83_2818</name>
</gene>
<feature type="transmembrane region" description="Helical" evidence="2">
    <location>
        <begin position="212"/>
        <end position="232"/>
    </location>
</feature>
<feature type="transmembrane region" description="Helical" evidence="2">
    <location>
        <begin position="270"/>
        <end position="289"/>
    </location>
</feature>
<feature type="transmembrane region" description="Helical" evidence="2">
    <location>
        <begin position="120"/>
        <end position="141"/>
    </location>
</feature>
<evidence type="ECO:0000313" key="4">
    <source>
        <dbReference type="EMBL" id="RKR75670.1"/>
    </source>
</evidence>